<name>A0A1W1BXF1_9ZZZZ</name>
<dbReference type="EMBL" id="FPHG01000035">
    <property type="protein sequence ID" value="SFV58280.1"/>
    <property type="molecule type" value="Genomic_DNA"/>
</dbReference>
<dbReference type="Pfam" id="PF19669">
    <property type="entry name" value="DUF6172"/>
    <property type="match status" value="1"/>
</dbReference>
<gene>
    <name evidence="1" type="ORF">MNB_SV-9-754</name>
</gene>
<proteinExistence type="predicted"/>
<reference evidence="1" key="1">
    <citation type="submission" date="2016-10" db="EMBL/GenBank/DDBJ databases">
        <authorList>
            <person name="de Groot N.N."/>
        </authorList>
    </citation>
    <scope>NUCLEOTIDE SEQUENCE</scope>
</reference>
<sequence length="99" mass="12152">MKKIFKLREGDKHPDRIIEKIKHQLRKYLKREKKKKIQVTNSFYDFNCRFGKDEESSKEVSFNEIIQLLDKTREDDWRECYIEIVAVIREKSLQEQDTE</sequence>
<dbReference type="InterPro" id="IPR046170">
    <property type="entry name" value="DUF6172"/>
</dbReference>
<organism evidence="1">
    <name type="scientific">hydrothermal vent metagenome</name>
    <dbReference type="NCBI Taxonomy" id="652676"/>
    <lineage>
        <taxon>unclassified sequences</taxon>
        <taxon>metagenomes</taxon>
        <taxon>ecological metagenomes</taxon>
    </lineage>
</organism>
<dbReference type="AlphaFoldDB" id="A0A1W1BXF1"/>
<protein>
    <submittedName>
        <fullName evidence="1">Uncharacterized protein</fullName>
    </submittedName>
</protein>
<evidence type="ECO:0000313" key="1">
    <source>
        <dbReference type="EMBL" id="SFV58280.1"/>
    </source>
</evidence>
<accession>A0A1W1BXF1</accession>